<proteinExistence type="predicted"/>
<gene>
    <name evidence="1" type="ORF">GM415_04335</name>
</gene>
<dbReference type="RefSeq" id="WP_158946606.1">
    <property type="nucleotide sequence ID" value="NZ_CP046400.1"/>
</dbReference>
<name>A0A6I6JE86_9BACT</name>
<dbReference type="KEGG" id="psel:GM415_04335"/>
<evidence type="ECO:0000313" key="1">
    <source>
        <dbReference type="EMBL" id="QGY39380.1"/>
    </source>
</evidence>
<dbReference type="Proteomes" id="UP000428328">
    <property type="component" value="Chromosome"/>
</dbReference>
<accession>A0A6I6JE86</accession>
<reference evidence="1 2" key="1">
    <citation type="submission" date="2019-11" db="EMBL/GenBank/DDBJ databases">
        <authorList>
            <person name="Zheng R.K."/>
            <person name="Sun C.M."/>
        </authorList>
    </citation>
    <scope>NUCLEOTIDE SEQUENCE [LARGE SCALE GENOMIC DNA]</scope>
    <source>
        <strain evidence="1 2">SRB007</strain>
    </source>
</reference>
<evidence type="ECO:0000313" key="2">
    <source>
        <dbReference type="Proteomes" id="UP000428328"/>
    </source>
</evidence>
<dbReference type="InterPro" id="IPR036412">
    <property type="entry name" value="HAD-like_sf"/>
</dbReference>
<dbReference type="EMBL" id="CP046400">
    <property type="protein sequence ID" value="QGY39380.1"/>
    <property type="molecule type" value="Genomic_DNA"/>
</dbReference>
<protein>
    <recommendedName>
        <fullName evidence="3">Haloacid dehalogenase-like hydrolase</fullName>
    </recommendedName>
</protein>
<evidence type="ECO:0008006" key="3">
    <source>
        <dbReference type="Google" id="ProtNLM"/>
    </source>
</evidence>
<dbReference type="SUPFAM" id="SSF56784">
    <property type="entry name" value="HAD-like"/>
    <property type="match status" value="1"/>
</dbReference>
<organism evidence="1 2">
    <name type="scientific">Pseudodesulfovibrio cashew</name>
    <dbReference type="NCBI Taxonomy" id="2678688"/>
    <lineage>
        <taxon>Bacteria</taxon>
        <taxon>Pseudomonadati</taxon>
        <taxon>Thermodesulfobacteriota</taxon>
        <taxon>Desulfovibrionia</taxon>
        <taxon>Desulfovibrionales</taxon>
        <taxon>Desulfovibrionaceae</taxon>
    </lineage>
</organism>
<dbReference type="AlphaFoldDB" id="A0A6I6JE86"/>
<keyword evidence="2" id="KW-1185">Reference proteome</keyword>
<sequence>MRIGLDFDNTLVAYGHAFRDLAVERGLAPESTPPDKAAVRAHVWEHHDDKVWQLLQVAVYGHHIDRGRLTDGAGDFLLLCRDRGAELCVVSHKTEFAAIDPGGINLRRAALGWMEARGFFLPVCAGGFGFSPGEIFFEDTRAAKAARINGLGCDVFVDDLPEVLCHPDLDSGVERILYRERPEGTDCCTLAGPWPAIADHLFPDRRP</sequence>